<gene>
    <name evidence="1" type="ORF">FRZ06_09930</name>
</gene>
<organism evidence="1 2">
    <name type="scientific">Anoxybacterium hadale</name>
    <dbReference type="NCBI Taxonomy" id="3408580"/>
    <lineage>
        <taxon>Bacteria</taxon>
        <taxon>Bacillati</taxon>
        <taxon>Bacillota</taxon>
        <taxon>Clostridia</taxon>
        <taxon>Peptostreptococcales</taxon>
        <taxon>Anaerovoracaceae</taxon>
        <taxon>Anoxybacterium</taxon>
    </lineage>
</organism>
<keyword evidence="2" id="KW-1185">Reference proteome</keyword>
<sequence>MLINKILAGVSTAILGVLIAAVPNFTPLQICELCQRMAMKCSWAAKAEFGVGVLILFLSILLIFSESRDVRLGVSAALGMVGILSTLIAKVLIGFCAGDCCSGCTCSPLTPPVMTGLGIAVAVIAFINVIYLLQKKNT</sequence>
<evidence type="ECO:0000313" key="1">
    <source>
        <dbReference type="EMBL" id="QOX63647.1"/>
    </source>
</evidence>
<proteinExistence type="predicted"/>
<dbReference type="Proteomes" id="UP000594014">
    <property type="component" value="Chromosome"/>
</dbReference>
<dbReference type="EMBL" id="CP042469">
    <property type="protein sequence ID" value="QOX63647.1"/>
    <property type="molecule type" value="Genomic_DNA"/>
</dbReference>
<protein>
    <submittedName>
        <fullName evidence="1">DUF4418 family protein</fullName>
    </submittedName>
</protein>
<name>A0ACD1AB07_9FIRM</name>
<reference evidence="1" key="1">
    <citation type="submission" date="2019-08" db="EMBL/GenBank/DDBJ databases">
        <title>Genome sequence of Clostridiales bacterium MT110.</title>
        <authorList>
            <person name="Cao J."/>
        </authorList>
    </citation>
    <scope>NUCLEOTIDE SEQUENCE</scope>
    <source>
        <strain evidence="1">MT110</strain>
    </source>
</reference>
<evidence type="ECO:0000313" key="2">
    <source>
        <dbReference type="Proteomes" id="UP000594014"/>
    </source>
</evidence>
<accession>A0ACD1AB07</accession>